<feature type="signal peptide" evidence="1">
    <location>
        <begin position="1"/>
        <end position="19"/>
    </location>
</feature>
<name>A0A0Q9ZLC8_9FLAO</name>
<dbReference type="SUPFAM" id="SSF49464">
    <property type="entry name" value="Carboxypeptidase regulatory domain-like"/>
    <property type="match status" value="1"/>
</dbReference>
<accession>A0A0Q9ZLC8</accession>
<dbReference type="RefSeq" id="WP_057481135.1">
    <property type="nucleotide sequence ID" value="NZ_BMWR01000009.1"/>
</dbReference>
<dbReference type="AlphaFoldDB" id="A0A0Q9ZLC8"/>
<dbReference type="Proteomes" id="UP000051643">
    <property type="component" value="Unassembled WGS sequence"/>
</dbReference>
<evidence type="ECO:0008006" key="4">
    <source>
        <dbReference type="Google" id="ProtNLM"/>
    </source>
</evidence>
<dbReference type="InterPro" id="IPR008969">
    <property type="entry name" value="CarboxyPept-like_regulatory"/>
</dbReference>
<sequence>MKKFLFTFLLLFLAFQAFSQDVVSGTVMNAADDKPIEKVHIVNLNQVKGAVSEEDGSFKLQATVNDTLYFSYLGFRPIKVRVTNDWLKYGSVKVKMTELGIALEEVVLKPVTLTGYLEIDARNIPIYENNRYSISGLNAGYEGGDNSASAVSRTLGAIFNPADLMHNIFGKKPRQMRKLRQMKEDDEIRNLLRNKFDRETLIALLPLNEVELNEILQRCSYSKDFLRSANDLQILDALSGCYEEYRVLQRN</sequence>
<evidence type="ECO:0000313" key="3">
    <source>
        <dbReference type="Proteomes" id="UP000051643"/>
    </source>
</evidence>
<evidence type="ECO:0000313" key="2">
    <source>
        <dbReference type="EMBL" id="KRG29777.1"/>
    </source>
</evidence>
<dbReference type="Pfam" id="PF13715">
    <property type="entry name" value="CarbopepD_reg_2"/>
    <property type="match status" value="1"/>
</dbReference>
<protein>
    <recommendedName>
        <fullName evidence="4">Carboxypeptidase-like regulatory domain-containing protein</fullName>
    </recommendedName>
</protein>
<dbReference type="STRING" id="270918.APR42_15175"/>
<organism evidence="2 3">
    <name type="scientific">Salegentibacter mishustinae</name>
    <dbReference type="NCBI Taxonomy" id="270918"/>
    <lineage>
        <taxon>Bacteria</taxon>
        <taxon>Pseudomonadati</taxon>
        <taxon>Bacteroidota</taxon>
        <taxon>Flavobacteriia</taxon>
        <taxon>Flavobacteriales</taxon>
        <taxon>Flavobacteriaceae</taxon>
        <taxon>Salegentibacter</taxon>
    </lineage>
</organism>
<feature type="chain" id="PRO_5006389617" description="Carboxypeptidase-like regulatory domain-containing protein" evidence="1">
    <location>
        <begin position="20"/>
        <end position="251"/>
    </location>
</feature>
<gene>
    <name evidence="2" type="ORF">APR42_15175</name>
</gene>
<keyword evidence="3" id="KW-1185">Reference proteome</keyword>
<evidence type="ECO:0000256" key="1">
    <source>
        <dbReference type="SAM" id="SignalP"/>
    </source>
</evidence>
<proteinExistence type="predicted"/>
<dbReference type="EMBL" id="LKTP01000004">
    <property type="protein sequence ID" value="KRG29777.1"/>
    <property type="molecule type" value="Genomic_DNA"/>
</dbReference>
<keyword evidence="1" id="KW-0732">Signal</keyword>
<reference evidence="2" key="1">
    <citation type="submission" date="2015-10" db="EMBL/GenBank/DDBJ databases">
        <title>Draft genome sequence of Salegentibacter mishustinae KCTC 12263.</title>
        <authorList>
            <person name="Lin W."/>
            <person name="Zheng Q."/>
        </authorList>
    </citation>
    <scope>NUCLEOTIDE SEQUENCE [LARGE SCALE GENOMIC DNA]</scope>
    <source>
        <strain evidence="2">KCTC 12263</strain>
    </source>
</reference>
<comment type="caution">
    <text evidence="2">The sequence shown here is derived from an EMBL/GenBank/DDBJ whole genome shotgun (WGS) entry which is preliminary data.</text>
</comment>